<feature type="region of interest" description="Disordered" evidence="1">
    <location>
        <begin position="31"/>
        <end position="62"/>
    </location>
</feature>
<feature type="region of interest" description="Disordered" evidence="1">
    <location>
        <begin position="160"/>
        <end position="208"/>
    </location>
</feature>
<evidence type="ECO:0000256" key="1">
    <source>
        <dbReference type="SAM" id="MobiDB-lite"/>
    </source>
</evidence>
<evidence type="ECO:0000313" key="3">
    <source>
        <dbReference type="Proteomes" id="UP001055093"/>
    </source>
</evidence>
<proteinExistence type="predicted"/>
<organism evidence="2 3">
    <name type="scientific">Methylorubrum suomiense</name>
    <dbReference type="NCBI Taxonomy" id="144191"/>
    <lineage>
        <taxon>Bacteria</taxon>
        <taxon>Pseudomonadati</taxon>
        <taxon>Pseudomonadota</taxon>
        <taxon>Alphaproteobacteria</taxon>
        <taxon>Hyphomicrobiales</taxon>
        <taxon>Methylobacteriaceae</taxon>
        <taxon>Methylorubrum</taxon>
    </lineage>
</organism>
<name>A0ABQ4V3P4_9HYPH</name>
<evidence type="ECO:0000313" key="2">
    <source>
        <dbReference type="EMBL" id="GJE78595.1"/>
    </source>
</evidence>
<feature type="compositionally biased region" description="Gly residues" evidence="1">
    <location>
        <begin position="166"/>
        <end position="179"/>
    </location>
</feature>
<feature type="compositionally biased region" description="Basic residues" evidence="1">
    <location>
        <begin position="196"/>
        <end position="208"/>
    </location>
</feature>
<reference evidence="2" key="1">
    <citation type="journal article" date="2021" name="Front. Microbiol.">
        <title>Comprehensive Comparative Genomics and Phenotyping of Methylobacterium Species.</title>
        <authorList>
            <person name="Alessa O."/>
            <person name="Ogura Y."/>
            <person name="Fujitani Y."/>
            <person name="Takami H."/>
            <person name="Hayashi T."/>
            <person name="Sahin N."/>
            <person name="Tani A."/>
        </authorList>
    </citation>
    <scope>NUCLEOTIDE SEQUENCE</scope>
    <source>
        <strain evidence="2">DSM 14458</strain>
    </source>
</reference>
<protein>
    <submittedName>
        <fullName evidence="2">Uncharacterized protein</fullName>
    </submittedName>
</protein>
<sequence length="208" mass="19987">MEQGGEPGLGGAVEGERDEVEHAIVAGEAVAGADRRGMHGERSVGDGHALGLAGRAGGEDDVGELVGMEGQAGIGGGSGEGVRVVEAQARAGGALALARHVGEEEAGAGLADDGVAALRGGVGIDGEVGGAGLEDGEDGDEGVGGSFEAQGDAVFGVDAASDEGMGEGIGAGVEGGIGEAGRTVDEGDAPALAGGQRRHPSVHRLKPR</sequence>
<reference evidence="2" key="2">
    <citation type="submission" date="2021-08" db="EMBL/GenBank/DDBJ databases">
        <authorList>
            <person name="Tani A."/>
            <person name="Ola A."/>
            <person name="Ogura Y."/>
            <person name="Katsura K."/>
            <person name="Hayashi T."/>
        </authorList>
    </citation>
    <scope>NUCLEOTIDE SEQUENCE</scope>
    <source>
        <strain evidence="2">DSM 14458</strain>
    </source>
</reference>
<feature type="compositionally biased region" description="Basic and acidic residues" evidence="1">
    <location>
        <begin position="33"/>
        <end position="45"/>
    </location>
</feature>
<dbReference type="Proteomes" id="UP001055093">
    <property type="component" value="Unassembled WGS sequence"/>
</dbReference>
<accession>A0ABQ4V3P4</accession>
<comment type="caution">
    <text evidence="2">The sequence shown here is derived from an EMBL/GenBank/DDBJ whole genome shotgun (WGS) entry which is preliminary data.</text>
</comment>
<gene>
    <name evidence="2" type="ORF">BGCPKDLD_5212</name>
</gene>
<keyword evidence="3" id="KW-1185">Reference proteome</keyword>
<dbReference type="EMBL" id="BPRE01000029">
    <property type="protein sequence ID" value="GJE78595.1"/>
    <property type="molecule type" value="Genomic_DNA"/>
</dbReference>